<dbReference type="SUPFAM" id="SSF56925">
    <property type="entry name" value="OMPA-like"/>
    <property type="match status" value="1"/>
</dbReference>
<evidence type="ECO:0000256" key="4">
    <source>
        <dbReference type="ARBA" id="ARBA00022729"/>
    </source>
</evidence>
<keyword evidence="10" id="KW-1185">Reference proteome</keyword>
<dbReference type="InterPro" id="IPR027385">
    <property type="entry name" value="Beta-barrel_OMP"/>
</dbReference>
<dbReference type="EMBL" id="CP047340">
    <property type="protein sequence ID" value="QIF89919.1"/>
    <property type="molecule type" value="Genomic_DNA"/>
</dbReference>
<dbReference type="AlphaFoldDB" id="A0A6I6FP16"/>
<dbReference type="PANTHER" id="PTHR35892">
    <property type="entry name" value="OUTER MEMBRANE PROTEIN PAGN-RELATED"/>
    <property type="match status" value="1"/>
</dbReference>
<evidence type="ECO:0000313" key="8">
    <source>
        <dbReference type="EMBL" id="MBG2913020.1"/>
    </source>
</evidence>
<dbReference type="InterPro" id="IPR051723">
    <property type="entry name" value="Bact_OM_Invasion-Related"/>
</dbReference>
<dbReference type="InterPro" id="IPR000758">
    <property type="entry name" value="Enterovir_OMP"/>
</dbReference>
<evidence type="ECO:0000256" key="3">
    <source>
        <dbReference type="ARBA" id="ARBA00022692"/>
    </source>
</evidence>
<evidence type="ECO:0000313" key="11">
    <source>
        <dbReference type="Proteomes" id="UP000612266"/>
    </source>
</evidence>
<dbReference type="GeneID" id="57332765"/>
<feature type="domain" description="Outer membrane protein beta-barrel" evidence="7">
    <location>
        <begin position="10"/>
        <end position="179"/>
    </location>
</feature>
<comment type="subcellular location">
    <subcellularLocation>
        <location evidence="1">Cell outer membrane</location>
        <topology evidence="1">Multi-pass membrane protein</topology>
    </subcellularLocation>
</comment>
<dbReference type="Pfam" id="PF13505">
    <property type="entry name" value="OMP_b-brl"/>
    <property type="match status" value="1"/>
</dbReference>
<organism evidence="8 11">
    <name type="scientific">Proteus terrae subsp. cibarius</name>
    <dbReference type="NCBI Taxonomy" id="626774"/>
    <lineage>
        <taxon>Bacteria</taxon>
        <taxon>Pseudomonadati</taxon>
        <taxon>Pseudomonadota</taxon>
        <taxon>Gammaproteobacteria</taxon>
        <taxon>Enterobacterales</taxon>
        <taxon>Morganellaceae</taxon>
        <taxon>Proteus</taxon>
    </lineage>
</organism>
<keyword evidence="5" id="KW-0472">Membrane</keyword>
<accession>A0A6I6FP16</accession>
<dbReference type="PROSITE" id="PS00695">
    <property type="entry name" value="ENT_VIR_OMP_2"/>
    <property type="match status" value="1"/>
</dbReference>
<dbReference type="GO" id="GO:0044384">
    <property type="term" value="C:host outer membrane"/>
    <property type="evidence" value="ECO:0007669"/>
    <property type="project" value="InterPro"/>
</dbReference>
<sequence>MRRNLFISTSLLAISTLSFNAQAALDNTLSVGYAQTSIKVDDKMDDDLKGINFKYNHEFDNNWGVIGSLTYTKLTYNYYGRWGKIGSTEIDYVSLTAGPSYRFNDYFSAYGLIGLGHINQEDNFFYDNDNDKLSKSSMAYGLGLQINPIPNVAIDASYEYSKIDDAKFGTWILGVGYRF</sequence>
<evidence type="ECO:0000256" key="2">
    <source>
        <dbReference type="ARBA" id="ARBA00022452"/>
    </source>
</evidence>
<evidence type="ECO:0000259" key="7">
    <source>
        <dbReference type="Pfam" id="PF13505"/>
    </source>
</evidence>
<dbReference type="RefSeq" id="WP_075672134.1">
    <property type="nucleotide sequence ID" value="NZ_CP045008.1"/>
</dbReference>
<reference evidence="8" key="2">
    <citation type="submission" date="2020-11" db="EMBL/GenBank/DDBJ databases">
        <title>Enhanced detection system for hospital associated transmission using whole genome sequencing surveillance.</title>
        <authorList>
            <person name="Harrison L.H."/>
            <person name="Van Tyne D."/>
            <person name="Marsh J.W."/>
            <person name="Griffith M.P."/>
            <person name="Snyder D.J."/>
            <person name="Cooper V.S."/>
            <person name="Mustapha M."/>
        </authorList>
    </citation>
    <scope>NUCLEOTIDE SEQUENCE</scope>
    <source>
        <strain evidence="8">PR00070</strain>
    </source>
</reference>
<evidence type="ECO:0000313" key="10">
    <source>
        <dbReference type="Proteomes" id="UP000501338"/>
    </source>
</evidence>
<protein>
    <submittedName>
        <fullName evidence="8">Outer membrane beta-barrel protein</fullName>
    </submittedName>
</protein>
<evidence type="ECO:0000256" key="1">
    <source>
        <dbReference type="ARBA" id="ARBA00004571"/>
    </source>
</evidence>
<feature type="chain" id="PRO_5044633601" evidence="6">
    <location>
        <begin position="24"/>
        <end position="179"/>
    </location>
</feature>
<evidence type="ECO:0000313" key="9">
    <source>
        <dbReference type="EMBL" id="QIF89919.1"/>
    </source>
</evidence>
<reference evidence="9 10" key="1">
    <citation type="submission" date="2020-01" db="EMBL/GenBank/DDBJ databases">
        <title>The genomic epidemiology of tigecycline resistance gene tet(X) variants in a swine farm in China.</title>
        <authorList>
            <person name="Peng K."/>
            <person name="Li R."/>
        </authorList>
    </citation>
    <scope>NUCLEOTIDE SEQUENCE [LARGE SCALE GENOMIC DNA]</scope>
    <source>
        <strain evidence="9 10">ZF1</strain>
    </source>
</reference>
<name>A0A6I6FP16_9GAMM</name>
<dbReference type="Gene3D" id="2.40.160.20">
    <property type="match status" value="1"/>
</dbReference>
<dbReference type="GO" id="GO:0009279">
    <property type="term" value="C:cell outer membrane"/>
    <property type="evidence" value="ECO:0007669"/>
    <property type="project" value="UniProtKB-SubCell"/>
</dbReference>
<dbReference type="InterPro" id="IPR011250">
    <property type="entry name" value="OMP/PagP_B-barrel"/>
</dbReference>
<feature type="signal peptide" evidence="6">
    <location>
        <begin position="1"/>
        <end position="23"/>
    </location>
</feature>
<dbReference type="EMBL" id="JADSJR010000001">
    <property type="protein sequence ID" value="MBG2913020.1"/>
    <property type="molecule type" value="Genomic_DNA"/>
</dbReference>
<gene>
    <name evidence="9" type="ORF">GTH23_07635</name>
    <name evidence="8" type="ORF">I4901_01335</name>
</gene>
<keyword evidence="4 6" id="KW-0732">Signal</keyword>
<keyword evidence="2" id="KW-1134">Transmembrane beta strand</keyword>
<dbReference type="PRINTS" id="PR00316">
    <property type="entry name" value="ENTEROVIROMP"/>
</dbReference>
<evidence type="ECO:0000256" key="6">
    <source>
        <dbReference type="SAM" id="SignalP"/>
    </source>
</evidence>
<dbReference type="Proteomes" id="UP000501338">
    <property type="component" value="Chromosome"/>
</dbReference>
<proteinExistence type="predicted"/>
<dbReference type="Proteomes" id="UP000612266">
    <property type="component" value="Unassembled WGS sequence"/>
</dbReference>
<dbReference type="PANTHER" id="PTHR35892:SF2">
    <property type="entry name" value="OUTER MEMBRANE PROTEIN PAGN"/>
    <property type="match status" value="1"/>
</dbReference>
<keyword evidence="3" id="KW-0812">Transmembrane</keyword>
<evidence type="ECO:0000256" key="5">
    <source>
        <dbReference type="ARBA" id="ARBA00023136"/>
    </source>
</evidence>